<reference evidence="2" key="1">
    <citation type="journal article" date="2022" name="bioRxiv">
        <title>Sequencing and chromosome-scale assembly of the giantPleurodeles waltlgenome.</title>
        <authorList>
            <person name="Brown T."/>
            <person name="Elewa A."/>
            <person name="Iarovenko S."/>
            <person name="Subramanian E."/>
            <person name="Araus A.J."/>
            <person name="Petzold A."/>
            <person name="Susuki M."/>
            <person name="Suzuki K.-i.T."/>
            <person name="Hayashi T."/>
            <person name="Toyoda A."/>
            <person name="Oliveira C."/>
            <person name="Osipova E."/>
            <person name="Leigh N.D."/>
            <person name="Simon A."/>
            <person name="Yun M.H."/>
        </authorList>
    </citation>
    <scope>NUCLEOTIDE SEQUENCE</scope>
    <source>
        <strain evidence="2">20211129_DDA</strain>
        <tissue evidence="2">Liver</tissue>
    </source>
</reference>
<evidence type="ECO:0000313" key="2">
    <source>
        <dbReference type="EMBL" id="KAJ1145957.1"/>
    </source>
</evidence>
<feature type="region of interest" description="Disordered" evidence="1">
    <location>
        <begin position="140"/>
        <end position="160"/>
    </location>
</feature>
<feature type="region of interest" description="Disordered" evidence="1">
    <location>
        <begin position="83"/>
        <end position="116"/>
    </location>
</feature>
<sequence length="160" mass="18248">MDGLEIRMTADFSKETSERRRAFLALQPHLRQLEVKYRLFEPARMWITKNGVSKDFYDPKELRVFLEGLQPQTQSMDIALPTRSQDLPGTAREDTPSNTNPTLGEAGWTTVDPQARGRDLERLTKSHNKRGQVLQAVVLHTQTTDRDKSRSPLKPTVTST</sequence>
<dbReference type="Gene3D" id="3.30.250.20">
    <property type="entry name" value="L1 transposable element, C-terminal domain"/>
    <property type="match status" value="1"/>
</dbReference>
<organism evidence="2 3">
    <name type="scientific">Pleurodeles waltl</name>
    <name type="common">Iberian ribbed newt</name>
    <dbReference type="NCBI Taxonomy" id="8319"/>
    <lineage>
        <taxon>Eukaryota</taxon>
        <taxon>Metazoa</taxon>
        <taxon>Chordata</taxon>
        <taxon>Craniata</taxon>
        <taxon>Vertebrata</taxon>
        <taxon>Euteleostomi</taxon>
        <taxon>Amphibia</taxon>
        <taxon>Batrachia</taxon>
        <taxon>Caudata</taxon>
        <taxon>Salamandroidea</taxon>
        <taxon>Salamandridae</taxon>
        <taxon>Pleurodelinae</taxon>
        <taxon>Pleurodeles</taxon>
    </lineage>
</organism>
<accession>A0AAV7R2A8</accession>
<proteinExistence type="predicted"/>
<evidence type="ECO:0000313" key="3">
    <source>
        <dbReference type="Proteomes" id="UP001066276"/>
    </source>
</evidence>
<keyword evidence="3" id="KW-1185">Reference proteome</keyword>
<dbReference type="InterPro" id="IPR042566">
    <property type="entry name" value="L1_C"/>
</dbReference>
<name>A0AAV7R2A8_PLEWA</name>
<dbReference type="AlphaFoldDB" id="A0AAV7R2A8"/>
<gene>
    <name evidence="2" type="ORF">NDU88_012240</name>
</gene>
<comment type="caution">
    <text evidence="2">The sequence shown here is derived from an EMBL/GenBank/DDBJ whole genome shotgun (WGS) entry which is preliminary data.</text>
</comment>
<evidence type="ECO:0000256" key="1">
    <source>
        <dbReference type="SAM" id="MobiDB-lite"/>
    </source>
</evidence>
<dbReference type="Proteomes" id="UP001066276">
    <property type="component" value="Chromosome 6"/>
</dbReference>
<dbReference type="EMBL" id="JANPWB010000010">
    <property type="protein sequence ID" value="KAJ1145957.1"/>
    <property type="molecule type" value="Genomic_DNA"/>
</dbReference>
<protein>
    <submittedName>
        <fullName evidence="2">Uncharacterized protein</fullName>
    </submittedName>
</protein>